<organism evidence="1 2">
    <name type="scientific">Maribacter chungangensis</name>
    <dbReference type="NCBI Taxonomy" id="1069117"/>
    <lineage>
        <taxon>Bacteria</taxon>
        <taxon>Pseudomonadati</taxon>
        <taxon>Bacteroidota</taxon>
        <taxon>Flavobacteriia</taxon>
        <taxon>Flavobacteriales</taxon>
        <taxon>Flavobacteriaceae</taxon>
        <taxon>Maribacter</taxon>
    </lineage>
</organism>
<dbReference type="InterPro" id="IPR018490">
    <property type="entry name" value="cNMP-bd_dom_sf"/>
</dbReference>
<protein>
    <submittedName>
        <fullName evidence="1">Crp/Fnr family transcriptional regulator</fullName>
    </submittedName>
</protein>
<reference evidence="2" key="1">
    <citation type="journal article" date="2019" name="Int. J. Syst. Evol. Microbiol.">
        <title>The Global Catalogue of Microorganisms (GCM) 10K type strain sequencing project: providing services to taxonomists for standard genome sequencing and annotation.</title>
        <authorList>
            <consortium name="The Broad Institute Genomics Platform"/>
            <consortium name="The Broad Institute Genome Sequencing Center for Infectious Disease"/>
            <person name="Wu L."/>
            <person name="Ma J."/>
        </authorList>
    </citation>
    <scope>NUCLEOTIDE SEQUENCE [LARGE SCALE GENOMIC DNA]</scope>
    <source>
        <strain evidence="2">CCUG 61948</strain>
    </source>
</reference>
<sequence>MKSIHETYISEYLKLFIHSTPEEIEFIRLYLNVKEYNRKDFFLKKDEVQKEMGYVSKGLLRRYYVDGRHRDITTGFIKESEYATDYPAFIEQRKTSCFIQCLEPTIIVALPFKKIYESYDNFKNSQWYGRLVAENALAIVTDRVESFLLNTAQERYVQFIKNNPALINRISLTHLSSFLGVERQSLSRIRKRLIEN</sequence>
<dbReference type="InterPro" id="IPR014710">
    <property type="entry name" value="RmlC-like_jellyroll"/>
</dbReference>
<dbReference type="RefSeq" id="WP_379935158.1">
    <property type="nucleotide sequence ID" value="NZ_JBHTHY010000011.1"/>
</dbReference>
<proteinExistence type="predicted"/>
<comment type="caution">
    <text evidence="1">The sequence shown here is derived from an EMBL/GenBank/DDBJ whole genome shotgun (WGS) entry which is preliminary data.</text>
</comment>
<dbReference type="Proteomes" id="UP001597012">
    <property type="component" value="Unassembled WGS sequence"/>
</dbReference>
<keyword evidence="2" id="KW-1185">Reference proteome</keyword>
<dbReference type="SUPFAM" id="SSF51206">
    <property type="entry name" value="cAMP-binding domain-like"/>
    <property type="match status" value="1"/>
</dbReference>
<gene>
    <name evidence="1" type="ORF">ACFQZJ_13210</name>
</gene>
<name>A0ABW3B5S6_9FLAO</name>
<accession>A0ABW3B5S6</accession>
<evidence type="ECO:0000313" key="2">
    <source>
        <dbReference type="Proteomes" id="UP001597012"/>
    </source>
</evidence>
<dbReference type="EMBL" id="JBHTHY010000011">
    <property type="protein sequence ID" value="MFD0798425.1"/>
    <property type="molecule type" value="Genomic_DNA"/>
</dbReference>
<dbReference type="Gene3D" id="2.60.120.10">
    <property type="entry name" value="Jelly Rolls"/>
    <property type="match status" value="1"/>
</dbReference>
<evidence type="ECO:0000313" key="1">
    <source>
        <dbReference type="EMBL" id="MFD0798425.1"/>
    </source>
</evidence>